<dbReference type="HOGENOM" id="CLU_1314343_0_0_11"/>
<dbReference type="AlphaFoldDB" id="K0EUZ2"/>
<reference evidence="2 3" key="1">
    <citation type="journal article" date="2012" name="J. Bacteriol.">
        <title>Complete genome sequence of Nocardia brasiliensis HUJEG-1.</title>
        <authorList>
            <person name="Vera-Cabrera L."/>
            <person name="Ortiz-Lopez R."/>
            <person name="Elizondo-Gonzalez R."/>
            <person name="Perez-Maya A.A."/>
            <person name="Ocampo-Candiani J."/>
        </authorList>
    </citation>
    <scope>NUCLEOTIDE SEQUENCE [LARGE SCALE GENOMIC DNA]</scope>
    <source>
        <strain evidence="3">ATCC 700358</strain>
    </source>
</reference>
<dbReference type="KEGG" id="nbr:O3I_016830"/>
<accession>K0EUZ2</accession>
<feature type="region of interest" description="Disordered" evidence="1">
    <location>
        <begin position="81"/>
        <end position="103"/>
    </location>
</feature>
<name>K0EUZ2_NOCB7</name>
<dbReference type="Proteomes" id="UP000006304">
    <property type="component" value="Chromosome"/>
</dbReference>
<sequence>MLGRSGVSVIECRTAARYAAPSGLSCGTENVPCHGRQAGHVLVRGAETGLVTAQQDVGAPVDQHQGIHAEVIDQRAIGRTQRTHPGHGEGVHDRRAAGARQPTRQAAFGKVVVITLGFRVHGRDTGGEPVVQRDTVEVTERQIRQVDPLAESLQRHGERQTAVHIETAARPGDEHHGSVAQAREQGWFDQAIQRHTTIMRNPRRPCVLL</sequence>
<dbReference type="STRING" id="1133849.O3I_016830"/>
<evidence type="ECO:0000256" key="1">
    <source>
        <dbReference type="SAM" id="MobiDB-lite"/>
    </source>
</evidence>
<feature type="compositionally biased region" description="Basic and acidic residues" evidence="1">
    <location>
        <begin position="86"/>
        <end position="96"/>
    </location>
</feature>
<keyword evidence="3" id="KW-1185">Reference proteome</keyword>
<evidence type="ECO:0000313" key="2">
    <source>
        <dbReference type="EMBL" id="AFU01327.1"/>
    </source>
</evidence>
<gene>
    <name evidence="2" type="ORF">O3I_016830</name>
</gene>
<organism evidence="2 3">
    <name type="scientific">Nocardia brasiliensis (strain ATCC 700358 / HUJEG-1)</name>
    <dbReference type="NCBI Taxonomy" id="1133849"/>
    <lineage>
        <taxon>Bacteria</taxon>
        <taxon>Bacillati</taxon>
        <taxon>Actinomycetota</taxon>
        <taxon>Actinomycetes</taxon>
        <taxon>Mycobacteriales</taxon>
        <taxon>Nocardiaceae</taxon>
        <taxon>Nocardia</taxon>
    </lineage>
</organism>
<dbReference type="EMBL" id="CP003876">
    <property type="protein sequence ID" value="AFU01327.1"/>
    <property type="molecule type" value="Genomic_DNA"/>
</dbReference>
<evidence type="ECO:0000313" key="3">
    <source>
        <dbReference type="Proteomes" id="UP000006304"/>
    </source>
</evidence>
<proteinExistence type="predicted"/>
<protein>
    <submittedName>
        <fullName evidence="2">Uncharacterized protein</fullName>
    </submittedName>
</protein>